<keyword evidence="2" id="KW-1185">Reference proteome</keyword>
<dbReference type="EMBL" id="QTSX02000073">
    <property type="protein sequence ID" value="KAJ9088990.1"/>
    <property type="molecule type" value="Genomic_DNA"/>
</dbReference>
<protein>
    <submittedName>
        <fullName evidence="1">Uncharacterized protein</fullName>
    </submittedName>
</protein>
<accession>A0ACC2UPE0</accession>
<gene>
    <name evidence="1" type="ORF">DSO57_1017440</name>
</gene>
<dbReference type="Proteomes" id="UP001165960">
    <property type="component" value="Unassembled WGS sequence"/>
</dbReference>
<evidence type="ECO:0000313" key="1">
    <source>
        <dbReference type="EMBL" id="KAJ9088990.1"/>
    </source>
</evidence>
<evidence type="ECO:0000313" key="2">
    <source>
        <dbReference type="Proteomes" id="UP001165960"/>
    </source>
</evidence>
<proteinExistence type="predicted"/>
<reference evidence="1" key="1">
    <citation type="submission" date="2022-04" db="EMBL/GenBank/DDBJ databases">
        <title>Genome of the entomopathogenic fungus Entomophthora muscae.</title>
        <authorList>
            <person name="Elya C."/>
            <person name="Lovett B.R."/>
            <person name="Lee E."/>
            <person name="Macias A.M."/>
            <person name="Hajek A.E."/>
            <person name="De Bivort B.L."/>
            <person name="Kasson M.T."/>
            <person name="De Fine Licht H.H."/>
            <person name="Stajich J.E."/>
        </authorList>
    </citation>
    <scope>NUCLEOTIDE SEQUENCE</scope>
    <source>
        <strain evidence="1">Berkeley</strain>
    </source>
</reference>
<comment type="caution">
    <text evidence="1">The sequence shown here is derived from an EMBL/GenBank/DDBJ whole genome shotgun (WGS) entry which is preliminary data.</text>
</comment>
<sequence>MGFLGMFESTETCVNNLFKEAVDGHPNMACAVMDEFESWAATDDWYIAENKCGLFTTRTQICIPRDRLASVIHQGEVDASHIKIDEAAFEEHGRIKEVKYLDLDDMNIVD</sequence>
<organism evidence="1 2">
    <name type="scientific">Entomophthora muscae</name>
    <dbReference type="NCBI Taxonomy" id="34485"/>
    <lineage>
        <taxon>Eukaryota</taxon>
        <taxon>Fungi</taxon>
        <taxon>Fungi incertae sedis</taxon>
        <taxon>Zoopagomycota</taxon>
        <taxon>Entomophthoromycotina</taxon>
        <taxon>Entomophthoromycetes</taxon>
        <taxon>Entomophthorales</taxon>
        <taxon>Entomophthoraceae</taxon>
        <taxon>Entomophthora</taxon>
    </lineage>
</organism>
<name>A0ACC2UPE0_9FUNG</name>